<reference evidence="1 2" key="1">
    <citation type="submission" date="2015-02" db="EMBL/GenBank/DDBJ databases">
        <title>Single-cell genomics of uncultivated deep-branching MTB reveals a conserved set of magnetosome genes.</title>
        <authorList>
            <person name="Kolinko S."/>
            <person name="Richter M."/>
            <person name="Glockner F.O."/>
            <person name="Brachmann A."/>
            <person name="Schuler D."/>
        </authorList>
    </citation>
    <scope>NUCLEOTIDE SEQUENCE [LARGE SCALE GENOMIC DNA]</scope>
    <source>
        <strain evidence="1">TM-1</strain>
    </source>
</reference>
<evidence type="ECO:0000313" key="1">
    <source>
        <dbReference type="EMBL" id="KJU86627.1"/>
    </source>
</evidence>
<accession>A0A0F3GXQ8</accession>
<dbReference type="AlphaFoldDB" id="A0A0F3GXQ8"/>
<sequence>MMSKRECPGWCKSGMVLVLMVVAFMSLAGRAVADENYVYKQMWPRLEQSW</sequence>
<evidence type="ECO:0000313" key="2">
    <source>
        <dbReference type="Proteomes" id="UP000033423"/>
    </source>
</evidence>
<organism evidence="1 2">
    <name type="scientific">Candidatus Magnetobacterium bavaricum</name>
    <dbReference type="NCBI Taxonomy" id="29290"/>
    <lineage>
        <taxon>Bacteria</taxon>
        <taxon>Pseudomonadati</taxon>
        <taxon>Nitrospirota</taxon>
        <taxon>Thermodesulfovibrionia</taxon>
        <taxon>Thermodesulfovibrionales</taxon>
        <taxon>Candidatus Magnetobacteriaceae</taxon>
        <taxon>Candidatus Magnetobacterium</taxon>
    </lineage>
</organism>
<dbReference type="Proteomes" id="UP000033423">
    <property type="component" value="Unassembled WGS sequence"/>
</dbReference>
<gene>
    <name evidence="1" type="ORF">MBAV_001179</name>
</gene>
<proteinExistence type="predicted"/>
<comment type="caution">
    <text evidence="1">The sequence shown here is derived from an EMBL/GenBank/DDBJ whole genome shotgun (WGS) entry which is preliminary data.</text>
</comment>
<keyword evidence="2" id="KW-1185">Reference proteome</keyword>
<protein>
    <submittedName>
        <fullName evidence="1">Secreted protein</fullName>
    </submittedName>
</protein>
<dbReference type="EMBL" id="LACI01000523">
    <property type="protein sequence ID" value="KJU86627.1"/>
    <property type="molecule type" value="Genomic_DNA"/>
</dbReference>
<name>A0A0F3GXQ8_9BACT</name>